<evidence type="ECO:0000313" key="2">
    <source>
        <dbReference type="Proteomes" id="UP000012112"/>
    </source>
</evidence>
<comment type="caution">
    <text evidence="1">The sequence shown here is derived from an EMBL/GenBank/DDBJ whole genome shotgun (WGS) entry which is preliminary data.</text>
</comment>
<reference evidence="1 2" key="1">
    <citation type="submission" date="2013-01" db="EMBL/GenBank/DDBJ databases">
        <authorList>
            <person name="Harkins D.M."/>
            <person name="Durkin A.S."/>
            <person name="Brinkac L.M."/>
            <person name="Haft D.H."/>
            <person name="Selengut J.D."/>
            <person name="Sanka R."/>
            <person name="DePew J."/>
            <person name="Purushe J."/>
            <person name="Matthias M.A."/>
            <person name="Vinetz J.M."/>
            <person name="Sutton G.G."/>
            <person name="Nierman W.C."/>
            <person name="Fouts D.E."/>
        </authorList>
    </citation>
    <scope>NUCLEOTIDE SEQUENCE [LARGE SCALE GENOMIC DNA]</scope>
    <source>
        <strain evidence="1 2">HAI1536</strain>
    </source>
</reference>
<accession>M6VKT2</accession>
<sequence>MFQKLEYTTSIKKGLEIRRIKKVEFSNIFKKIKLHMCKKYNFLK</sequence>
<dbReference type="AlphaFoldDB" id="M6VKT2"/>
<organism evidence="1 2">
    <name type="scientific">Leptospira noguchii</name>
    <dbReference type="NCBI Taxonomy" id="28182"/>
    <lineage>
        <taxon>Bacteria</taxon>
        <taxon>Pseudomonadati</taxon>
        <taxon>Spirochaetota</taxon>
        <taxon>Spirochaetia</taxon>
        <taxon>Leptospirales</taxon>
        <taxon>Leptospiraceae</taxon>
        <taxon>Leptospira</taxon>
    </lineage>
</organism>
<gene>
    <name evidence="1" type="ORF">LEP1GSC172_2327</name>
</gene>
<evidence type="ECO:0000313" key="1">
    <source>
        <dbReference type="EMBL" id="EMO53699.1"/>
    </source>
</evidence>
<dbReference type="Proteomes" id="UP000012112">
    <property type="component" value="Unassembled WGS sequence"/>
</dbReference>
<proteinExistence type="predicted"/>
<name>M6VKT2_9LEPT</name>
<dbReference type="EMBL" id="AKWD02000042">
    <property type="protein sequence ID" value="EMO53699.1"/>
    <property type="molecule type" value="Genomic_DNA"/>
</dbReference>
<protein>
    <submittedName>
        <fullName evidence="1">Uncharacterized protein</fullName>
    </submittedName>
</protein>